<dbReference type="Proteomes" id="UP000034452">
    <property type="component" value="Unassembled WGS sequence"/>
</dbReference>
<feature type="repeat" description="TPR" evidence="1">
    <location>
        <begin position="29"/>
        <end position="62"/>
    </location>
</feature>
<dbReference type="InterPro" id="IPR019734">
    <property type="entry name" value="TPR_rpt"/>
</dbReference>
<evidence type="ECO:0000256" key="1">
    <source>
        <dbReference type="PROSITE-ProRule" id="PRU00339"/>
    </source>
</evidence>
<keyword evidence="1" id="KW-0802">TPR repeat</keyword>
<dbReference type="AlphaFoldDB" id="A0A0G0VD08"/>
<dbReference type="SUPFAM" id="SSF48452">
    <property type="entry name" value="TPR-like"/>
    <property type="match status" value="1"/>
</dbReference>
<gene>
    <name evidence="3" type="ORF">UU13_C0018G0007</name>
</gene>
<comment type="caution">
    <text evidence="3">The sequence shown here is derived from an EMBL/GenBank/DDBJ whole genome shotgun (WGS) entry which is preliminary data.</text>
</comment>
<reference evidence="3 4" key="1">
    <citation type="journal article" date="2015" name="Nature">
        <title>rRNA introns, odd ribosomes, and small enigmatic genomes across a large radiation of phyla.</title>
        <authorList>
            <person name="Brown C.T."/>
            <person name="Hug L.A."/>
            <person name="Thomas B.C."/>
            <person name="Sharon I."/>
            <person name="Castelle C.J."/>
            <person name="Singh A."/>
            <person name="Wilkins M.J."/>
            <person name="Williams K.H."/>
            <person name="Banfield J.F."/>
        </authorList>
    </citation>
    <scope>NUCLEOTIDE SEQUENCE [LARGE SCALE GENOMIC DNA]</scope>
</reference>
<organism evidence="3 4">
    <name type="scientific">Candidatus Nomurabacteria bacterium GW2011_GWB1_40_7</name>
    <dbReference type="NCBI Taxonomy" id="1618744"/>
    <lineage>
        <taxon>Bacteria</taxon>
        <taxon>Candidatus Nomuraibacteriota</taxon>
    </lineage>
</organism>
<sequence>MAKAVFADGKIQNAKDYANSALSLKPDYIDALITLSQIAKSENDNEKALSYGQAALSLDPTDKNLKQYVDSLNKPASPSVSVPTLAPNEPKE</sequence>
<accession>A0A0G0VD08</accession>
<dbReference type="Pfam" id="PF13181">
    <property type="entry name" value="TPR_8"/>
    <property type="match status" value="1"/>
</dbReference>
<name>A0A0G0VD08_9BACT</name>
<dbReference type="PROSITE" id="PS50005">
    <property type="entry name" value="TPR"/>
    <property type="match status" value="1"/>
</dbReference>
<evidence type="ECO:0000313" key="3">
    <source>
        <dbReference type="EMBL" id="KKR69945.1"/>
    </source>
</evidence>
<dbReference type="Gene3D" id="1.25.40.10">
    <property type="entry name" value="Tetratricopeptide repeat domain"/>
    <property type="match status" value="1"/>
</dbReference>
<dbReference type="InterPro" id="IPR011990">
    <property type="entry name" value="TPR-like_helical_dom_sf"/>
</dbReference>
<feature type="region of interest" description="Disordered" evidence="2">
    <location>
        <begin position="72"/>
        <end position="92"/>
    </location>
</feature>
<protein>
    <submittedName>
        <fullName evidence="3">Uncharacterized protein</fullName>
    </submittedName>
</protein>
<evidence type="ECO:0000256" key="2">
    <source>
        <dbReference type="SAM" id="MobiDB-lite"/>
    </source>
</evidence>
<proteinExistence type="predicted"/>
<dbReference type="EMBL" id="LBZL01000018">
    <property type="protein sequence ID" value="KKR69945.1"/>
    <property type="molecule type" value="Genomic_DNA"/>
</dbReference>
<evidence type="ECO:0000313" key="4">
    <source>
        <dbReference type="Proteomes" id="UP000034452"/>
    </source>
</evidence>